<feature type="transmembrane region" description="Helical" evidence="1">
    <location>
        <begin position="6"/>
        <end position="29"/>
    </location>
</feature>
<keyword evidence="3" id="KW-1185">Reference proteome</keyword>
<dbReference type="EMBL" id="BTRK01000002">
    <property type="protein sequence ID" value="GMR38546.1"/>
    <property type="molecule type" value="Genomic_DNA"/>
</dbReference>
<proteinExistence type="predicted"/>
<keyword evidence="1" id="KW-0472">Membrane</keyword>
<evidence type="ECO:0000313" key="2">
    <source>
        <dbReference type="EMBL" id="GMR38546.1"/>
    </source>
</evidence>
<dbReference type="AlphaFoldDB" id="A0AAN4ZGC9"/>
<comment type="caution">
    <text evidence="2">The sequence shown here is derived from an EMBL/GenBank/DDBJ whole genome shotgun (WGS) entry which is preliminary data.</text>
</comment>
<feature type="transmembrane region" description="Helical" evidence="1">
    <location>
        <begin position="81"/>
        <end position="107"/>
    </location>
</feature>
<protein>
    <recommendedName>
        <fullName evidence="4">G protein-coupled receptor</fullName>
    </recommendedName>
</protein>
<feature type="transmembrane region" description="Helical" evidence="1">
    <location>
        <begin position="119"/>
        <end position="140"/>
    </location>
</feature>
<gene>
    <name evidence="2" type="ORF">PMAYCL1PPCAC_08741</name>
</gene>
<feature type="non-terminal residue" evidence="2">
    <location>
        <position position="155"/>
    </location>
</feature>
<organism evidence="2 3">
    <name type="scientific">Pristionchus mayeri</name>
    <dbReference type="NCBI Taxonomy" id="1317129"/>
    <lineage>
        <taxon>Eukaryota</taxon>
        <taxon>Metazoa</taxon>
        <taxon>Ecdysozoa</taxon>
        <taxon>Nematoda</taxon>
        <taxon>Chromadorea</taxon>
        <taxon>Rhabditida</taxon>
        <taxon>Rhabditina</taxon>
        <taxon>Diplogasteromorpha</taxon>
        <taxon>Diplogasteroidea</taxon>
        <taxon>Neodiplogasteridae</taxon>
        <taxon>Pristionchus</taxon>
    </lineage>
</organism>
<evidence type="ECO:0008006" key="4">
    <source>
        <dbReference type="Google" id="ProtNLM"/>
    </source>
</evidence>
<keyword evidence="1" id="KW-1133">Transmembrane helix</keyword>
<sequence>DFPLWLPWLEIAYAIPACLTCLFLFVILVRTPLSIGSKIFLYINTASLFGMALIQSLIAAWKLRNERGIGPEELHFFPLVFAYQFFYGLSTASLFTLSCERLFLCFYPTFYQTRKRWTFAALIIAILINIIYVISLTMMLQYSEFLISFLTESSC</sequence>
<keyword evidence="1" id="KW-0812">Transmembrane</keyword>
<feature type="transmembrane region" description="Helical" evidence="1">
    <location>
        <begin position="41"/>
        <end position="61"/>
    </location>
</feature>
<name>A0AAN4ZGC9_9BILA</name>
<reference evidence="3" key="1">
    <citation type="submission" date="2022-10" db="EMBL/GenBank/DDBJ databases">
        <title>Genome assembly of Pristionchus species.</title>
        <authorList>
            <person name="Yoshida K."/>
            <person name="Sommer R.J."/>
        </authorList>
    </citation>
    <scope>NUCLEOTIDE SEQUENCE [LARGE SCALE GENOMIC DNA]</scope>
    <source>
        <strain evidence="3">RS5460</strain>
    </source>
</reference>
<dbReference type="Proteomes" id="UP001328107">
    <property type="component" value="Unassembled WGS sequence"/>
</dbReference>
<evidence type="ECO:0000313" key="3">
    <source>
        <dbReference type="Proteomes" id="UP001328107"/>
    </source>
</evidence>
<feature type="non-terminal residue" evidence="2">
    <location>
        <position position="1"/>
    </location>
</feature>
<accession>A0AAN4ZGC9</accession>
<evidence type="ECO:0000256" key="1">
    <source>
        <dbReference type="SAM" id="Phobius"/>
    </source>
</evidence>